<comment type="caution">
    <text evidence="1">The sequence shown here is derived from an EMBL/GenBank/DDBJ whole genome shotgun (WGS) entry which is preliminary data.</text>
</comment>
<dbReference type="Proteomes" id="UP000283492">
    <property type="component" value="Unassembled WGS sequence"/>
</dbReference>
<sequence length="69" mass="7978">MICIKLITFLLFTTYQNTLKIQSQALDCRPQRAKGNFASQKKFNKKRKINVKEFQLLAIRKTAAVFQAA</sequence>
<name>A0A413TY54_9FIRM</name>
<accession>A0A413TY54</accession>
<dbReference type="EMBL" id="QSFX01000008">
    <property type="protein sequence ID" value="RHA89916.1"/>
    <property type="molecule type" value="Genomic_DNA"/>
</dbReference>
<evidence type="ECO:0000313" key="2">
    <source>
        <dbReference type="Proteomes" id="UP000283492"/>
    </source>
</evidence>
<organism evidence="1 2">
    <name type="scientific">Roseburia inulinivorans</name>
    <dbReference type="NCBI Taxonomy" id="360807"/>
    <lineage>
        <taxon>Bacteria</taxon>
        <taxon>Bacillati</taxon>
        <taxon>Bacillota</taxon>
        <taxon>Clostridia</taxon>
        <taxon>Lachnospirales</taxon>
        <taxon>Lachnospiraceae</taxon>
        <taxon>Roseburia</taxon>
    </lineage>
</organism>
<evidence type="ECO:0000313" key="1">
    <source>
        <dbReference type="EMBL" id="RHA89916.1"/>
    </source>
</evidence>
<proteinExistence type="predicted"/>
<reference evidence="1 2" key="1">
    <citation type="submission" date="2018-08" db="EMBL/GenBank/DDBJ databases">
        <title>A genome reference for cultivated species of the human gut microbiota.</title>
        <authorList>
            <person name="Zou Y."/>
            <person name="Xue W."/>
            <person name="Luo G."/>
        </authorList>
    </citation>
    <scope>NUCLEOTIDE SEQUENCE [LARGE SCALE GENOMIC DNA]</scope>
    <source>
        <strain evidence="1 2">AM42-1AC</strain>
    </source>
</reference>
<dbReference type="AlphaFoldDB" id="A0A413TY54"/>
<gene>
    <name evidence="1" type="ORF">DW914_06770</name>
</gene>
<protein>
    <submittedName>
        <fullName evidence="1">Uncharacterized protein</fullName>
    </submittedName>
</protein>